<dbReference type="OrthoDB" id="9922869at2759"/>
<sequence>MHPLKIIPLHYAGCLLFKVLVTHHVQIMWELNTKGHTSRYCSHRRCMPLHSRVPFP</sequence>
<dbReference type="InterPro" id="IPR047853">
    <property type="entry name" value="ELA"/>
</dbReference>
<dbReference type="GO" id="GO:0060183">
    <property type="term" value="P:apelin receptor signaling pathway"/>
    <property type="evidence" value="ECO:0007669"/>
    <property type="project" value="InterPro"/>
</dbReference>
<dbReference type="GO" id="GO:0007507">
    <property type="term" value="P:heart development"/>
    <property type="evidence" value="ECO:0007669"/>
    <property type="project" value="InterPro"/>
</dbReference>
<protein>
    <submittedName>
        <fullName evidence="1">Uncharacterized protein</fullName>
    </submittedName>
</protein>
<proteinExistence type="predicted"/>
<dbReference type="Pfam" id="PF22050">
    <property type="entry name" value="Toddler"/>
    <property type="match status" value="1"/>
</dbReference>
<name>A0A8C6X4L7_NAJNA</name>
<dbReference type="OMA" id="MWELNTK"/>
<evidence type="ECO:0000313" key="2">
    <source>
        <dbReference type="Proteomes" id="UP000694559"/>
    </source>
</evidence>
<organism evidence="1 2">
    <name type="scientific">Naja naja</name>
    <name type="common">Indian cobra</name>
    <dbReference type="NCBI Taxonomy" id="35670"/>
    <lineage>
        <taxon>Eukaryota</taxon>
        <taxon>Metazoa</taxon>
        <taxon>Chordata</taxon>
        <taxon>Craniata</taxon>
        <taxon>Vertebrata</taxon>
        <taxon>Euteleostomi</taxon>
        <taxon>Lepidosauria</taxon>
        <taxon>Squamata</taxon>
        <taxon>Bifurcata</taxon>
        <taxon>Unidentata</taxon>
        <taxon>Episquamata</taxon>
        <taxon>Toxicofera</taxon>
        <taxon>Serpentes</taxon>
        <taxon>Colubroidea</taxon>
        <taxon>Elapidae</taxon>
        <taxon>Elapinae</taxon>
        <taxon>Naja</taxon>
    </lineage>
</organism>
<accession>A0A8C6X4L7</accession>
<evidence type="ECO:0000313" key="1">
    <source>
        <dbReference type="Ensembl" id="ENSNNAP00000008784.1"/>
    </source>
</evidence>
<reference evidence="1" key="2">
    <citation type="submission" date="2025-09" db="UniProtKB">
        <authorList>
            <consortium name="Ensembl"/>
        </authorList>
    </citation>
    <scope>IDENTIFICATION</scope>
</reference>
<dbReference type="GO" id="GO:0031704">
    <property type="term" value="F:apelin receptor binding"/>
    <property type="evidence" value="ECO:0007669"/>
    <property type="project" value="InterPro"/>
</dbReference>
<dbReference type="AlphaFoldDB" id="A0A8C6X4L7"/>
<keyword evidence="2" id="KW-1185">Reference proteome</keyword>
<dbReference type="Ensembl" id="ENSNNAT00000009211.1">
    <property type="protein sequence ID" value="ENSNNAP00000008784.1"/>
    <property type="gene ID" value="ENSNNAG00000005896.1"/>
</dbReference>
<dbReference type="Proteomes" id="UP000694559">
    <property type="component" value="Unplaced"/>
</dbReference>
<reference evidence="1" key="1">
    <citation type="submission" date="2025-08" db="UniProtKB">
        <authorList>
            <consortium name="Ensembl"/>
        </authorList>
    </citation>
    <scope>IDENTIFICATION</scope>
</reference>